<keyword evidence="13" id="KW-1185">Reference proteome</keyword>
<dbReference type="PROSITE" id="PS51918">
    <property type="entry name" value="RADICAL_SAM"/>
    <property type="match status" value="1"/>
</dbReference>
<dbReference type="AlphaFoldDB" id="A0A7I8CZT2"/>
<comment type="subcellular location">
    <subcellularLocation>
        <location evidence="10">Cytoplasm</location>
    </subcellularLocation>
</comment>
<dbReference type="GO" id="GO:0005737">
    <property type="term" value="C:cytoplasm"/>
    <property type="evidence" value="ECO:0007669"/>
    <property type="project" value="UniProtKB-SubCell"/>
</dbReference>
<dbReference type="InterPro" id="IPR058240">
    <property type="entry name" value="rSAM_sf"/>
</dbReference>
<keyword evidence="5 10" id="KW-0949">S-adenosyl-L-methionine</keyword>
<dbReference type="SFLD" id="SFLDG01066">
    <property type="entry name" value="organic_radical-activating_enz"/>
    <property type="match status" value="1"/>
</dbReference>
<dbReference type="EMBL" id="AP023321">
    <property type="protein sequence ID" value="BCI59956.1"/>
    <property type="molecule type" value="Genomic_DNA"/>
</dbReference>
<dbReference type="EC" id="1.97.1.4" evidence="10"/>
<accession>A0A7I8CZT2</accession>
<feature type="domain" description="Radical SAM core" evidence="11">
    <location>
        <begin position="19"/>
        <end position="238"/>
    </location>
</feature>
<dbReference type="SUPFAM" id="SSF102114">
    <property type="entry name" value="Radical SAM enzymes"/>
    <property type="match status" value="1"/>
</dbReference>
<dbReference type="PROSITE" id="PS01087">
    <property type="entry name" value="RADICAL_ACTIVATING"/>
    <property type="match status" value="1"/>
</dbReference>
<gene>
    <name evidence="12" type="ORF">C12CBH8_05950</name>
</gene>
<organism evidence="12 13">
    <name type="scientific">Solibaculum mannosilyticum</name>
    <dbReference type="NCBI Taxonomy" id="2780922"/>
    <lineage>
        <taxon>Bacteria</taxon>
        <taxon>Bacillati</taxon>
        <taxon>Bacillota</taxon>
        <taxon>Clostridia</taxon>
        <taxon>Eubacteriales</taxon>
        <taxon>Oscillospiraceae</taxon>
        <taxon>Solibaculum</taxon>
    </lineage>
</organism>
<dbReference type="Proteomes" id="UP000593890">
    <property type="component" value="Chromosome"/>
</dbReference>
<evidence type="ECO:0000256" key="3">
    <source>
        <dbReference type="ARBA" id="ARBA00021356"/>
    </source>
</evidence>
<dbReference type="GO" id="GO:0051539">
    <property type="term" value="F:4 iron, 4 sulfur cluster binding"/>
    <property type="evidence" value="ECO:0007669"/>
    <property type="project" value="UniProtKB-UniRule"/>
</dbReference>
<comment type="similarity">
    <text evidence="2 10">Belongs to the organic radical-activating enzymes family.</text>
</comment>
<dbReference type="Gene3D" id="3.20.20.70">
    <property type="entry name" value="Aldolase class I"/>
    <property type="match status" value="1"/>
</dbReference>
<evidence type="ECO:0000256" key="5">
    <source>
        <dbReference type="ARBA" id="ARBA00022691"/>
    </source>
</evidence>
<keyword evidence="8 10" id="KW-0408">Iron</keyword>
<evidence type="ECO:0000259" key="11">
    <source>
        <dbReference type="PROSITE" id="PS51918"/>
    </source>
</evidence>
<comment type="function">
    <text evidence="1 10">Activation of pyruvate formate-lyase under anaerobic conditions by generation of an organic free radical, using S-adenosylmethionine and reduced flavodoxin as cosubstrates to produce 5'-deoxy-adenosine.</text>
</comment>
<keyword evidence="9 10" id="KW-0411">Iron-sulfur</keyword>
<evidence type="ECO:0000256" key="7">
    <source>
        <dbReference type="ARBA" id="ARBA00023002"/>
    </source>
</evidence>
<keyword evidence="6 10" id="KW-0479">Metal-binding</keyword>
<sequence>MTDLDITGRIHSRETFGALDGPGIRYVLFLQGCPLRCLYCHNPDSWRPLEGQEVTVGQIVDDVLRYQNFIRTGGITLSGGEPLAQPLFTAALLKQCRRHGIHTAIDTAGSIPLSCCQEAVDQGDLLLLDIKALDPDDYKILTGRSNTTTLELLDYRESTGRPVWIRHVLVPGYTLYPKKLKDLARFLSHYTCIQKVELLPFHKMGEYKWEQMGLPYRLTDTPAPSAEQVAEAKEIFASFGLPL</sequence>
<dbReference type="GO" id="GO:0043365">
    <property type="term" value="F:[formate-C-acetyltransferase]-activating enzyme activity"/>
    <property type="evidence" value="ECO:0007669"/>
    <property type="project" value="UniProtKB-UniRule"/>
</dbReference>
<dbReference type="RefSeq" id="WP_090265109.1">
    <property type="nucleotide sequence ID" value="NZ_AP023321.1"/>
</dbReference>
<dbReference type="InterPro" id="IPR034457">
    <property type="entry name" value="Organic_radical-activating"/>
</dbReference>
<evidence type="ECO:0000256" key="6">
    <source>
        <dbReference type="ARBA" id="ARBA00022723"/>
    </source>
</evidence>
<comment type="cofactor">
    <cofactor evidence="10">
        <name>[4Fe-4S] cluster</name>
        <dbReference type="ChEBI" id="CHEBI:49883"/>
    </cofactor>
    <text evidence="10">Binds 1 [4Fe-4S] cluster. The cluster is coordinated with 3 cysteines and an exchangeable S-adenosyl-L-methionine.</text>
</comment>
<keyword evidence="12" id="KW-0670">Pyruvate</keyword>
<dbReference type="NCBIfam" id="TIGR02493">
    <property type="entry name" value="PFLA"/>
    <property type="match status" value="1"/>
</dbReference>
<comment type="catalytic activity">
    <reaction evidence="10">
        <text>glycyl-[formate C-acetyltransferase] + reduced [flavodoxin] + S-adenosyl-L-methionine = glycin-2-yl radical-[formate C-acetyltransferase] + semiquinone [flavodoxin] + 5'-deoxyadenosine + L-methionine + H(+)</text>
        <dbReference type="Rhea" id="RHEA:19225"/>
        <dbReference type="Rhea" id="RHEA-COMP:10622"/>
        <dbReference type="Rhea" id="RHEA-COMP:12190"/>
        <dbReference type="Rhea" id="RHEA-COMP:12191"/>
        <dbReference type="Rhea" id="RHEA-COMP:14480"/>
        <dbReference type="ChEBI" id="CHEBI:15378"/>
        <dbReference type="ChEBI" id="CHEBI:17319"/>
        <dbReference type="ChEBI" id="CHEBI:29947"/>
        <dbReference type="ChEBI" id="CHEBI:32722"/>
        <dbReference type="ChEBI" id="CHEBI:57618"/>
        <dbReference type="ChEBI" id="CHEBI:57844"/>
        <dbReference type="ChEBI" id="CHEBI:59789"/>
        <dbReference type="ChEBI" id="CHEBI:140311"/>
        <dbReference type="EC" id="1.97.1.4"/>
    </reaction>
</comment>
<dbReference type="SFLD" id="SFLDS00029">
    <property type="entry name" value="Radical_SAM"/>
    <property type="match status" value="1"/>
</dbReference>
<evidence type="ECO:0000256" key="8">
    <source>
        <dbReference type="ARBA" id="ARBA00023004"/>
    </source>
</evidence>
<evidence type="ECO:0000313" key="13">
    <source>
        <dbReference type="Proteomes" id="UP000593890"/>
    </source>
</evidence>
<evidence type="ECO:0000256" key="1">
    <source>
        <dbReference type="ARBA" id="ARBA00003141"/>
    </source>
</evidence>
<reference evidence="13" key="1">
    <citation type="submission" date="2020-07" db="EMBL/GenBank/DDBJ databases">
        <title>Complete genome sequencing of Clostridia bacterium strain 12CBH8.</title>
        <authorList>
            <person name="Sakamoto M."/>
            <person name="Murakami T."/>
            <person name="Mori H."/>
        </authorList>
    </citation>
    <scope>NUCLEOTIDE SEQUENCE [LARGE SCALE GENOMIC DNA]</scope>
    <source>
        <strain evidence="13">12CBH8</strain>
    </source>
</reference>
<keyword evidence="12" id="KW-0456">Lyase</keyword>
<dbReference type="PANTHER" id="PTHR30352:SF5">
    <property type="entry name" value="PYRUVATE FORMATE-LYASE 1-ACTIVATING ENZYME"/>
    <property type="match status" value="1"/>
</dbReference>
<evidence type="ECO:0000256" key="4">
    <source>
        <dbReference type="ARBA" id="ARBA00022485"/>
    </source>
</evidence>
<dbReference type="GO" id="GO:0016829">
    <property type="term" value="F:lyase activity"/>
    <property type="evidence" value="ECO:0007669"/>
    <property type="project" value="UniProtKB-KW"/>
</dbReference>
<proteinExistence type="inferred from homology"/>
<dbReference type="CDD" id="cd01335">
    <property type="entry name" value="Radical_SAM"/>
    <property type="match status" value="1"/>
</dbReference>
<evidence type="ECO:0000256" key="10">
    <source>
        <dbReference type="RuleBase" id="RU362053"/>
    </source>
</evidence>
<dbReference type="InterPro" id="IPR007197">
    <property type="entry name" value="rSAM"/>
</dbReference>
<dbReference type="InterPro" id="IPR013785">
    <property type="entry name" value="Aldolase_TIM"/>
</dbReference>
<protein>
    <recommendedName>
        <fullName evidence="3 10">Pyruvate formate-lyase-activating enzyme</fullName>
        <ecNumber evidence="10">1.97.1.4</ecNumber>
    </recommendedName>
</protein>
<evidence type="ECO:0000256" key="9">
    <source>
        <dbReference type="ARBA" id="ARBA00023014"/>
    </source>
</evidence>
<dbReference type="KEGG" id="sman:C12CBH8_05950"/>
<evidence type="ECO:0000256" key="2">
    <source>
        <dbReference type="ARBA" id="ARBA00009777"/>
    </source>
</evidence>
<keyword evidence="10" id="KW-0963">Cytoplasm</keyword>
<dbReference type="Pfam" id="PF04055">
    <property type="entry name" value="Radical_SAM"/>
    <property type="match status" value="1"/>
</dbReference>
<dbReference type="InterPro" id="IPR001989">
    <property type="entry name" value="Radical_activat_CS"/>
</dbReference>
<keyword evidence="7 10" id="KW-0560">Oxidoreductase</keyword>
<keyword evidence="4 10" id="KW-0004">4Fe-4S</keyword>
<name>A0A7I8CZT2_9FIRM</name>
<dbReference type="PANTHER" id="PTHR30352">
    <property type="entry name" value="PYRUVATE FORMATE-LYASE-ACTIVATING ENZYME"/>
    <property type="match status" value="1"/>
</dbReference>
<dbReference type="GO" id="GO:0046872">
    <property type="term" value="F:metal ion binding"/>
    <property type="evidence" value="ECO:0007669"/>
    <property type="project" value="UniProtKB-UniRule"/>
</dbReference>
<dbReference type="InterPro" id="IPR012838">
    <property type="entry name" value="PFL1_activating"/>
</dbReference>
<evidence type="ECO:0000313" key="12">
    <source>
        <dbReference type="EMBL" id="BCI59956.1"/>
    </source>
</evidence>